<proteinExistence type="predicted"/>
<keyword evidence="1" id="KW-0472">Membrane</keyword>
<dbReference type="EMBL" id="JAFIDA010000001">
    <property type="protein sequence ID" value="MBP1325065.1"/>
    <property type="molecule type" value="Genomic_DNA"/>
</dbReference>
<dbReference type="RefSeq" id="WP_209704148.1">
    <property type="nucleotide sequence ID" value="NZ_JAFIDA010000001.1"/>
</dbReference>
<keyword evidence="1" id="KW-1133">Transmembrane helix</keyword>
<feature type="transmembrane region" description="Helical" evidence="1">
    <location>
        <begin position="81"/>
        <end position="103"/>
    </location>
</feature>
<feature type="transmembrane region" description="Helical" evidence="1">
    <location>
        <begin position="167"/>
        <end position="189"/>
    </location>
</feature>
<sequence length="254" mass="27595">MAETRLFEAERSAWIKGHRWFDKHSASQRAELLASQARKLDRTKAGLGDTAMHEAKLKSTMRLWAERSEDTGTSALGAVAYVMYTGLKACWFGVTWGLSWVLYKAWESRAATHRVMVLPYFVAAALVAVLFLLGRPAGGDLWLINTLASGLEASTGGWIAPRVLSGWYAAGMVSWLEIQIVLAFAAAGWRAYSWGWAAPAVRNVAQGQSMATDKGVKIISGQDAPDNNKTKASAEVDAGFKIISSPKEGSKNNV</sequence>
<name>A0A940SZN0_9MICO</name>
<dbReference type="AlphaFoldDB" id="A0A940SZN0"/>
<gene>
    <name evidence="2" type="ORF">JOF28_000297</name>
</gene>
<evidence type="ECO:0000313" key="3">
    <source>
        <dbReference type="Proteomes" id="UP000675163"/>
    </source>
</evidence>
<comment type="caution">
    <text evidence="2">The sequence shown here is derived from an EMBL/GenBank/DDBJ whole genome shotgun (WGS) entry which is preliminary data.</text>
</comment>
<keyword evidence="3" id="KW-1185">Reference proteome</keyword>
<feature type="transmembrane region" description="Helical" evidence="1">
    <location>
        <begin position="115"/>
        <end position="133"/>
    </location>
</feature>
<evidence type="ECO:0000313" key="2">
    <source>
        <dbReference type="EMBL" id="MBP1325065.1"/>
    </source>
</evidence>
<organism evidence="2 3">
    <name type="scientific">Leucobacter exalbidus</name>
    <dbReference type="NCBI Taxonomy" id="662960"/>
    <lineage>
        <taxon>Bacteria</taxon>
        <taxon>Bacillati</taxon>
        <taxon>Actinomycetota</taxon>
        <taxon>Actinomycetes</taxon>
        <taxon>Micrococcales</taxon>
        <taxon>Microbacteriaceae</taxon>
        <taxon>Leucobacter</taxon>
    </lineage>
</organism>
<keyword evidence="1" id="KW-0812">Transmembrane</keyword>
<protein>
    <submittedName>
        <fullName evidence="2">Uncharacterized protein</fullName>
    </submittedName>
</protein>
<dbReference type="Proteomes" id="UP000675163">
    <property type="component" value="Unassembled WGS sequence"/>
</dbReference>
<accession>A0A940SZN0</accession>
<reference evidence="2" key="1">
    <citation type="submission" date="2021-02" db="EMBL/GenBank/DDBJ databases">
        <title>Sequencing the genomes of 1000 actinobacteria strains.</title>
        <authorList>
            <person name="Klenk H.-P."/>
        </authorList>
    </citation>
    <scope>NUCLEOTIDE SEQUENCE</scope>
    <source>
        <strain evidence="2">DSM 22850</strain>
    </source>
</reference>
<evidence type="ECO:0000256" key="1">
    <source>
        <dbReference type="SAM" id="Phobius"/>
    </source>
</evidence>